<reference evidence="1" key="2">
    <citation type="submission" date="2021-01" db="EMBL/GenBank/DDBJ databases">
        <authorList>
            <person name="Schikora-Tamarit M.A."/>
        </authorList>
    </citation>
    <scope>NUCLEOTIDE SEQUENCE</scope>
    <source>
        <strain evidence="1">CBS6075</strain>
    </source>
</reference>
<dbReference type="RefSeq" id="XP_046063097.1">
    <property type="nucleotide sequence ID" value="XM_046203307.1"/>
</dbReference>
<accession>A0A9P8PAN7</accession>
<reference evidence="1" key="1">
    <citation type="journal article" date="2021" name="Open Biol.">
        <title>Shared evolutionary footprints suggest mitochondrial oxidative damage underlies multiple complex I losses in fungi.</title>
        <authorList>
            <person name="Schikora-Tamarit M.A."/>
            <person name="Marcet-Houben M."/>
            <person name="Nosek J."/>
            <person name="Gabaldon T."/>
        </authorList>
    </citation>
    <scope>NUCLEOTIDE SEQUENCE</scope>
    <source>
        <strain evidence="1">CBS6075</strain>
    </source>
</reference>
<protein>
    <submittedName>
        <fullName evidence="1">Uncharacterized protein</fullName>
    </submittedName>
</protein>
<organism evidence="1 2">
    <name type="scientific">Ogataea philodendri</name>
    <dbReference type="NCBI Taxonomy" id="1378263"/>
    <lineage>
        <taxon>Eukaryota</taxon>
        <taxon>Fungi</taxon>
        <taxon>Dikarya</taxon>
        <taxon>Ascomycota</taxon>
        <taxon>Saccharomycotina</taxon>
        <taxon>Pichiomycetes</taxon>
        <taxon>Pichiales</taxon>
        <taxon>Pichiaceae</taxon>
        <taxon>Ogataea</taxon>
    </lineage>
</organism>
<proteinExistence type="predicted"/>
<dbReference type="GeneID" id="70234404"/>
<dbReference type="EMBL" id="JAEUBE010000158">
    <property type="protein sequence ID" value="KAH3668683.1"/>
    <property type="molecule type" value="Genomic_DNA"/>
</dbReference>
<dbReference type="AlphaFoldDB" id="A0A9P8PAN7"/>
<name>A0A9P8PAN7_9ASCO</name>
<evidence type="ECO:0000313" key="1">
    <source>
        <dbReference type="EMBL" id="KAH3668683.1"/>
    </source>
</evidence>
<comment type="caution">
    <text evidence="1">The sequence shown here is derived from an EMBL/GenBank/DDBJ whole genome shotgun (WGS) entry which is preliminary data.</text>
</comment>
<dbReference type="Proteomes" id="UP000769157">
    <property type="component" value="Unassembled WGS sequence"/>
</dbReference>
<evidence type="ECO:0000313" key="2">
    <source>
        <dbReference type="Proteomes" id="UP000769157"/>
    </source>
</evidence>
<gene>
    <name evidence="1" type="ORF">OGAPHI_002437</name>
</gene>
<keyword evidence="2" id="KW-1185">Reference proteome</keyword>
<sequence>MVSQTLQFDDDWSQPRNHVQIGLTPKPRISVGEFFGHLGPILVWILGAELVFSDRVQRTASKVVQHPERLDMEITALLFARENLDGTVCLFVKGLDNPASAVLCGVCRVKYPHVSLVNKQKVNQVVQGLACPLFPPVEIFCICVVKETGIMTGSLVDGWAWNRIVAGFCIFLASCVAHVENLVAGSPTQIMASFNDSLPLSPLDERMFVWLLSEPWLFTNCKSVVWPGIEMADVKAEDEGTRDIISGEFSFDEARELIAVWAPITESPLPVIFFNKEQEI</sequence>